<feature type="active site" description="O-(5'-phospho-DNA)-serine intermediate" evidence="5 6">
    <location>
        <position position="11"/>
    </location>
</feature>
<dbReference type="Gene3D" id="1.10.10.60">
    <property type="entry name" value="Homeodomain-like"/>
    <property type="match status" value="1"/>
</dbReference>
<evidence type="ECO:0000256" key="6">
    <source>
        <dbReference type="PROSITE-ProRule" id="PRU10137"/>
    </source>
</evidence>
<dbReference type="GO" id="GO:0015074">
    <property type="term" value="P:DNA integration"/>
    <property type="evidence" value="ECO:0007669"/>
    <property type="project" value="UniProtKB-KW"/>
</dbReference>
<proteinExistence type="inferred from homology"/>
<dbReference type="InterPro" id="IPR036162">
    <property type="entry name" value="Resolvase-like_N_sf"/>
</dbReference>
<sequence>MGELIGYARVSSRSQSLHVQVAALLGAGVSQEHLYAEKVSGRSTEGRAALEDLLCRGIRRNDTLVCTRLDRLARSTRDLLQIAKTLEDKGVNLRVIDQPIDTSTAAGKLFFTILGAYAEFEASIRADRQKSGIDAVKGRPDSPFKGRPASINGNRIMELHAAGVSPTRIARDLKVARSSVYRYLAGVASNG</sequence>
<dbReference type="AlphaFoldDB" id="A0A8X8GXH9"/>
<dbReference type="PROSITE" id="PS00397">
    <property type="entry name" value="RECOMBINASES_1"/>
    <property type="match status" value="1"/>
</dbReference>
<dbReference type="SUPFAM" id="SSF46689">
    <property type="entry name" value="Homeodomain-like"/>
    <property type="match status" value="1"/>
</dbReference>
<accession>A0A8X8GXH9</accession>
<evidence type="ECO:0000256" key="4">
    <source>
        <dbReference type="ARBA" id="ARBA00023172"/>
    </source>
</evidence>
<evidence type="ECO:0000256" key="5">
    <source>
        <dbReference type="PIRSR" id="PIRSR606118-50"/>
    </source>
</evidence>
<keyword evidence="4" id="KW-0233">DNA recombination</keyword>
<dbReference type="InterPro" id="IPR006119">
    <property type="entry name" value="Resolv_N"/>
</dbReference>
<evidence type="ECO:0000256" key="3">
    <source>
        <dbReference type="ARBA" id="ARBA00023125"/>
    </source>
</evidence>
<dbReference type="SMART" id="SM00857">
    <property type="entry name" value="Resolvase"/>
    <property type="match status" value="1"/>
</dbReference>
<dbReference type="InterPro" id="IPR006118">
    <property type="entry name" value="Recombinase_CS"/>
</dbReference>
<gene>
    <name evidence="8" type="ORF">GEU84_001185</name>
</gene>
<dbReference type="SUPFAM" id="SSF53041">
    <property type="entry name" value="Resolvase-like"/>
    <property type="match status" value="1"/>
</dbReference>
<evidence type="ECO:0000259" key="7">
    <source>
        <dbReference type="PROSITE" id="PS51736"/>
    </source>
</evidence>
<evidence type="ECO:0000256" key="1">
    <source>
        <dbReference type="ARBA" id="ARBA00009913"/>
    </source>
</evidence>
<dbReference type="Pfam" id="PF02796">
    <property type="entry name" value="HTH_7"/>
    <property type="match status" value="1"/>
</dbReference>
<comment type="similarity">
    <text evidence="1">Belongs to the site-specific recombinase resolvase family.</text>
</comment>
<dbReference type="InterPro" id="IPR050639">
    <property type="entry name" value="SSR_resolvase"/>
</dbReference>
<dbReference type="RefSeq" id="WP_152823677.1">
    <property type="nucleotide sequence ID" value="NZ_WHUT02000001.1"/>
</dbReference>
<dbReference type="PANTHER" id="PTHR30461">
    <property type="entry name" value="DNA-INVERTASE FROM LAMBDOID PROPHAGE"/>
    <property type="match status" value="1"/>
</dbReference>
<dbReference type="Pfam" id="PF00239">
    <property type="entry name" value="Resolvase"/>
    <property type="match status" value="1"/>
</dbReference>
<dbReference type="Proteomes" id="UP000484076">
    <property type="component" value="Unassembled WGS sequence"/>
</dbReference>
<dbReference type="GO" id="GO:0000150">
    <property type="term" value="F:DNA strand exchange activity"/>
    <property type="evidence" value="ECO:0007669"/>
    <property type="project" value="InterPro"/>
</dbReference>
<dbReference type="InterPro" id="IPR009057">
    <property type="entry name" value="Homeodomain-like_sf"/>
</dbReference>
<evidence type="ECO:0000313" key="8">
    <source>
        <dbReference type="EMBL" id="NUB42985.1"/>
    </source>
</evidence>
<keyword evidence="3" id="KW-0238">DNA-binding</keyword>
<dbReference type="InterPro" id="IPR006120">
    <property type="entry name" value="Resolvase_HTH_dom"/>
</dbReference>
<dbReference type="PROSITE" id="PS51736">
    <property type="entry name" value="RECOMBINASES_3"/>
    <property type="match status" value="1"/>
</dbReference>
<comment type="caution">
    <text evidence="8">The sequence shown here is derived from an EMBL/GenBank/DDBJ whole genome shotgun (WGS) entry which is preliminary data.</text>
</comment>
<keyword evidence="9" id="KW-1185">Reference proteome</keyword>
<evidence type="ECO:0000313" key="9">
    <source>
        <dbReference type="Proteomes" id="UP000484076"/>
    </source>
</evidence>
<organism evidence="8 9">
    <name type="scientific">Fertoeibacter niger</name>
    <dbReference type="NCBI Taxonomy" id="2656921"/>
    <lineage>
        <taxon>Bacteria</taxon>
        <taxon>Pseudomonadati</taxon>
        <taxon>Pseudomonadota</taxon>
        <taxon>Alphaproteobacteria</taxon>
        <taxon>Rhodobacterales</taxon>
        <taxon>Paracoccaceae</taxon>
        <taxon>Fertoeibacter</taxon>
    </lineage>
</organism>
<dbReference type="GO" id="GO:0003677">
    <property type="term" value="F:DNA binding"/>
    <property type="evidence" value="ECO:0007669"/>
    <property type="project" value="UniProtKB-KW"/>
</dbReference>
<feature type="domain" description="Resolvase/invertase-type recombinase catalytic" evidence="7">
    <location>
        <begin position="3"/>
        <end position="140"/>
    </location>
</feature>
<evidence type="ECO:0000256" key="2">
    <source>
        <dbReference type="ARBA" id="ARBA00022908"/>
    </source>
</evidence>
<keyword evidence="2" id="KW-0229">DNA integration</keyword>
<protein>
    <submittedName>
        <fullName evidence="8">Recombinase family protein</fullName>
    </submittedName>
</protein>
<dbReference type="EMBL" id="WHUT02000001">
    <property type="protein sequence ID" value="NUB42985.1"/>
    <property type="molecule type" value="Genomic_DNA"/>
</dbReference>
<dbReference type="CDD" id="cd03768">
    <property type="entry name" value="SR_ResInv"/>
    <property type="match status" value="1"/>
</dbReference>
<reference evidence="8" key="1">
    <citation type="submission" date="2020-05" db="EMBL/GenBank/DDBJ databases">
        <title>Fertoebacter nigrum gen. nov., sp. nov., a new member of the family Rhodobacteraceae.</title>
        <authorList>
            <person name="Szuroczki S."/>
            <person name="Abbaszade G."/>
            <person name="Buni D."/>
            <person name="Schumann P."/>
            <person name="Toth E."/>
        </authorList>
    </citation>
    <scope>NUCLEOTIDE SEQUENCE</scope>
    <source>
        <strain evidence="8">RG-N-1a</strain>
    </source>
</reference>
<name>A0A8X8GXH9_9RHOB</name>
<dbReference type="PANTHER" id="PTHR30461:SF26">
    <property type="entry name" value="RESOLVASE HOMOLOG YNEB"/>
    <property type="match status" value="1"/>
</dbReference>
<dbReference type="Gene3D" id="3.40.50.1390">
    <property type="entry name" value="Resolvase, N-terminal catalytic domain"/>
    <property type="match status" value="1"/>
</dbReference>